<gene>
    <name evidence="1" type="ORF">KV110_05460</name>
</gene>
<dbReference type="Proteomes" id="UP000694257">
    <property type="component" value="Chromosome"/>
</dbReference>
<accession>A0ABX8RSH0</accession>
<keyword evidence="2" id="KW-1185">Reference proteome</keyword>
<organism evidence="1 2">
    <name type="scientific">Nocardia iowensis</name>
    <dbReference type="NCBI Taxonomy" id="204891"/>
    <lineage>
        <taxon>Bacteria</taxon>
        <taxon>Bacillati</taxon>
        <taxon>Actinomycetota</taxon>
        <taxon>Actinomycetes</taxon>
        <taxon>Mycobacteriales</taxon>
        <taxon>Nocardiaceae</taxon>
        <taxon>Nocardia</taxon>
    </lineage>
</organism>
<dbReference type="EMBL" id="CP078145">
    <property type="protein sequence ID" value="QXN92590.1"/>
    <property type="molecule type" value="Genomic_DNA"/>
</dbReference>
<name>A0ABX8RSH0_NOCIO</name>
<proteinExistence type="predicted"/>
<protein>
    <submittedName>
        <fullName evidence="1">Uncharacterized protein</fullName>
    </submittedName>
</protein>
<dbReference type="Pfam" id="PF19698">
    <property type="entry name" value="DUF6197"/>
    <property type="match status" value="1"/>
</dbReference>
<evidence type="ECO:0000313" key="2">
    <source>
        <dbReference type="Proteomes" id="UP000694257"/>
    </source>
</evidence>
<reference evidence="1 2" key="1">
    <citation type="submission" date="2021-07" db="EMBL/GenBank/DDBJ databases">
        <title>Whole Genome Sequence of Nocardia Iowensis.</title>
        <authorList>
            <person name="Lamm A."/>
            <person name="Collins-Fairclough A.M."/>
            <person name="Bunk B."/>
            <person name="Sproer C."/>
        </authorList>
    </citation>
    <scope>NUCLEOTIDE SEQUENCE [LARGE SCALE GENOMIC DNA]</scope>
    <source>
        <strain evidence="1 2">NRRL 5646</strain>
    </source>
</reference>
<sequence>MRPVAENLTIALGLINKAGLGRGVLYNHESGCYCSLGAIHAARTGLRGFAVAIDEDRKFGTKRAYQNSPEADAVRLSMLRLGLLPDADGDFSDVYRVNDSAPNPDVVIEAFEQAIENLA</sequence>
<dbReference type="RefSeq" id="WP_218473996.1">
    <property type="nucleotide sequence ID" value="NZ_BAABJN010000005.1"/>
</dbReference>
<dbReference type="InterPro" id="IPR045677">
    <property type="entry name" value="DUF6197"/>
</dbReference>
<evidence type="ECO:0000313" key="1">
    <source>
        <dbReference type="EMBL" id="QXN92590.1"/>
    </source>
</evidence>